<protein>
    <submittedName>
        <fullName evidence="1">Uncharacterized protein</fullName>
    </submittedName>
</protein>
<dbReference type="AlphaFoldDB" id="G3HK51"/>
<evidence type="ECO:0000313" key="2">
    <source>
        <dbReference type="Proteomes" id="UP000001075"/>
    </source>
</evidence>
<dbReference type="InParanoid" id="G3HK51"/>
<evidence type="ECO:0000313" key="1">
    <source>
        <dbReference type="EMBL" id="EGW07245.1"/>
    </source>
</evidence>
<organism evidence="1 2">
    <name type="scientific">Cricetulus griseus</name>
    <name type="common">Chinese hamster</name>
    <name type="synonym">Cricetulus barabensis griseus</name>
    <dbReference type="NCBI Taxonomy" id="10029"/>
    <lineage>
        <taxon>Eukaryota</taxon>
        <taxon>Metazoa</taxon>
        <taxon>Chordata</taxon>
        <taxon>Craniata</taxon>
        <taxon>Vertebrata</taxon>
        <taxon>Euteleostomi</taxon>
        <taxon>Mammalia</taxon>
        <taxon>Eutheria</taxon>
        <taxon>Euarchontoglires</taxon>
        <taxon>Glires</taxon>
        <taxon>Rodentia</taxon>
        <taxon>Myomorpha</taxon>
        <taxon>Muroidea</taxon>
        <taxon>Cricetidae</taxon>
        <taxon>Cricetinae</taxon>
        <taxon>Cricetulus</taxon>
    </lineage>
</organism>
<proteinExistence type="predicted"/>
<dbReference type="EMBL" id="JH000452">
    <property type="protein sequence ID" value="EGW07245.1"/>
    <property type="molecule type" value="Genomic_DNA"/>
</dbReference>
<reference evidence="2" key="1">
    <citation type="journal article" date="2011" name="Nat. Biotechnol.">
        <title>The genomic sequence of the Chinese hamster ovary (CHO)-K1 cell line.</title>
        <authorList>
            <person name="Xu X."/>
            <person name="Nagarajan H."/>
            <person name="Lewis N.E."/>
            <person name="Pan S."/>
            <person name="Cai Z."/>
            <person name="Liu X."/>
            <person name="Chen W."/>
            <person name="Xie M."/>
            <person name="Wang W."/>
            <person name="Hammond S."/>
            <person name="Andersen M.R."/>
            <person name="Neff N."/>
            <person name="Passarelli B."/>
            <person name="Koh W."/>
            <person name="Fan H.C."/>
            <person name="Wang J."/>
            <person name="Gui Y."/>
            <person name="Lee K.H."/>
            <person name="Betenbaugh M.J."/>
            <person name="Quake S.R."/>
            <person name="Famili I."/>
            <person name="Palsson B.O."/>
            <person name="Wang J."/>
        </authorList>
    </citation>
    <scope>NUCLEOTIDE SEQUENCE [LARGE SCALE GENOMIC DNA]</scope>
    <source>
        <strain evidence="2">CHO K1 cell line</strain>
    </source>
</reference>
<sequence length="103" mass="11985">MLELKVKDDFVCLFFRDRVSLYCFRAWSGTRSVDQAGLQLTDDFLCKVYNYFKKYLAEGTSNSKSSSDSRIGPACCCFHFHTFRNLFLFSIRKNQENPVILKG</sequence>
<accession>G3HK51</accession>
<dbReference type="Proteomes" id="UP000001075">
    <property type="component" value="Unassembled WGS sequence"/>
</dbReference>
<gene>
    <name evidence="1" type="ORF">I79_011068</name>
</gene>
<name>G3HK51_CRIGR</name>